<reference evidence="3 4" key="1">
    <citation type="submission" date="2016-07" db="EMBL/GenBank/DDBJ databases">
        <title>Genome analysis of Burkholderia fungorum ES3-20.</title>
        <authorList>
            <person name="Xu D."/>
            <person name="Yao R."/>
            <person name="Zheng S."/>
        </authorList>
    </citation>
    <scope>NUCLEOTIDE SEQUENCE [LARGE SCALE GENOMIC DNA]</scope>
    <source>
        <strain evidence="3 4">ES3-20</strain>
    </source>
</reference>
<evidence type="ECO:0000313" key="4">
    <source>
        <dbReference type="Proteomes" id="UP000283709"/>
    </source>
</evidence>
<feature type="region of interest" description="Disordered" evidence="1">
    <location>
        <begin position="79"/>
        <end position="99"/>
    </location>
</feature>
<feature type="signal peptide" evidence="2">
    <location>
        <begin position="1"/>
        <end position="22"/>
    </location>
</feature>
<organism evidence="3 4">
    <name type="scientific">Paraburkholderia fungorum</name>
    <dbReference type="NCBI Taxonomy" id="134537"/>
    <lineage>
        <taxon>Bacteria</taxon>
        <taxon>Pseudomonadati</taxon>
        <taxon>Pseudomonadota</taxon>
        <taxon>Betaproteobacteria</taxon>
        <taxon>Burkholderiales</taxon>
        <taxon>Burkholderiaceae</taxon>
        <taxon>Paraburkholderia</taxon>
    </lineage>
</organism>
<dbReference type="EMBL" id="MCAS01000068">
    <property type="protein sequence ID" value="RKF30640.1"/>
    <property type="molecule type" value="Genomic_DNA"/>
</dbReference>
<name>A0A3R7L6I4_9BURK</name>
<dbReference type="AlphaFoldDB" id="A0A3R7L6I4"/>
<evidence type="ECO:0000313" key="3">
    <source>
        <dbReference type="EMBL" id="RKF30640.1"/>
    </source>
</evidence>
<dbReference type="Proteomes" id="UP000283709">
    <property type="component" value="Unassembled WGS sequence"/>
</dbReference>
<protein>
    <submittedName>
        <fullName evidence="3">Uncharacterized protein</fullName>
    </submittedName>
</protein>
<dbReference type="OrthoDB" id="8993732at2"/>
<accession>A0A3R7L6I4</accession>
<sequence length="479" mass="52086">MRKLLFLTAGVCLLLSNQVVLAVDGAMPFTLTPASPPISGAAGAMLDGQVRKLGFDPDSEAGKLVRKWLVQTLTDPDWRKVMAPPSGRPGDNPSDASIANRLGATLSPHERETLLRLFLSFVSGLKPEECGQILGRKGSLPGTNILSARQLDALLTLLNSAVKKSARGDMPSESYSIAQALDADSTIEMQTEAELRKNKEITEAEMQDLPAIFNGRHACIAASAVIRSMLEAPEPTKTIASWDFLSSPWHGSASQYVLRTAEHYANNEFGLDKLPAQLASQLPASGSKPLGFRSVAIEGDWENQSHPEFDGRYRKTYWNLHDTGAVATFLSRADADKEVVYGRFATEFGFAGLRDQEVGTGIRISPPAVFPASQFSMASESNVVPQPNKSFRVPATQPSVDDVGDYQCQTYGKYPASKVFKDLTGDAVDVSCHAVSVTGVTKYQVREAYLYDYSISVRLFEIDKDGLTVSRIRDVTVTQ</sequence>
<evidence type="ECO:0000256" key="1">
    <source>
        <dbReference type="SAM" id="MobiDB-lite"/>
    </source>
</evidence>
<comment type="caution">
    <text evidence="3">The sequence shown here is derived from an EMBL/GenBank/DDBJ whole genome shotgun (WGS) entry which is preliminary data.</text>
</comment>
<proteinExistence type="predicted"/>
<gene>
    <name evidence="3" type="ORF">BCY88_13390</name>
</gene>
<feature type="chain" id="PRO_5018615384" evidence="2">
    <location>
        <begin position="23"/>
        <end position="479"/>
    </location>
</feature>
<dbReference type="RefSeq" id="WP_120349176.1">
    <property type="nucleotide sequence ID" value="NZ_MCAS01000068.1"/>
</dbReference>
<keyword evidence="2" id="KW-0732">Signal</keyword>
<evidence type="ECO:0000256" key="2">
    <source>
        <dbReference type="SAM" id="SignalP"/>
    </source>
</evidence>